<organism evidence="8 9">
    <name type="scientific">Anaerofustis stercorihominis</name>
    <dbReference type="NCBI Taxonomy" id="214853"/>
    <lineage>
        <taxon>Bacteria</taxon>
        <taxon>Bacillati</taxon>
        <taxon>Bacillota</taxon>
        <taxon>Clostridia</taxon>
        <taxon>Eubacteriales</taxon>
        <taxon>Eubacteriaceae</taxon>
        <taxon>Anaerofustis</taxon>
    </lineage>
</organism>
<evidence type="ECO:0000313" key="8">
    <source>
        <dbReference type="EMBL" id="RGD74119.1"/>
    </source>
</evidence>
<dbReference type="AlphaFoldDB" id="A0A3E3DYU1"/>
<dbReference type="RefSeq" id="WP_117531979.1">
    <property type="nucleotide sequence ID" value="NZ_CP176644.1"/>
</dbReference>
<dbReference type="InterPro" id="IPR053924">
    <property type="entry name" value="RecX_HTH_2nd"/>
</dbReference>
<dbReference type="PANTHER" id="PTHR33602:SF1">
    <property type="entry name" value="REGULATORY PROTEIN RECX FAMILY PROTEIN"/>
    <property type="match status" value="1"/>
</dbReference>
<dbReference type="GO" id="GO:0006282">
    <property type="term" value="P:regulation of DNA repair"/>
    <property type="evidence" value="ECO:0007669"/>
    <property type="project" value="UniProtKB-UniRule"/>
</dbReference>
<evidence type="ECO:0000313" key="9">
    <source>
        <dbReference type="Proteomes" id="UP000261212"/>
    </source>
</evidence>
<protein>
    <recommendedName>
        <fullName evidence="3 5">Regulatory protein RecX</fullName>
    </recommendedName>
</protein>
<dbReference type="HAMAP" id="MF_01114">
    <property type="entry name" value="RecX"/>
    <property type="match status" value="1"/>
</dbReference>
<evidence type="ECO:0000256" key="5">
    <source>
        <dbReference type="HAMAP-Rule" id="MF_01114"/>
    </source>
</evidence>
<keyword evidence="4 5" id="KW-0963">Cytoplasm</keyword>
<dbReference type="InterPro" id="IPR036388">
    <property type="entry name" value="WH-like_DNA-bd_sf"/>
</dbReference>
<dbReference type="InterPro" id="IPR053926">
    <property type="entry name" value="RecX_HTH_1st"/>
</dbReference>
<accession>A0A3E3DYU1</accession>
<dbReference type="Gene3D" id="1.10.10.10">
    <property type="entry name" value="Winged helix-like DNA-binding domain superfamily/Winged helix DNA-binding domain"/>
    <property type="match status" value="3"/>
</dbReference>
<sequence>MDVITKITKTKREYNVTINDEKVLRLEKKIINKLKLEDEVDIDELIKESYDDLYDTALNMALNYLSYAMRCEAEILDYLGKKHFPDIVINDVLNRLLELKYVNDEDYIENFTRSKSASLIGRNKIKNDLIKKGIDVSLVLKTVEKCFSMEEETENLSEFILKQDKKHSELFYREKRDKIINSAVRKGYDYKLVNSVIDDIISEDENISENTKLKEKIKKRFYKYLNKGEEIEKVKYKVFPFFYAKGYSEEILSSVYNEILEEMENEG</sequence>
<dbReference type="PANTHER" id="PTHR33602">
    <property type="entry name" value="REGULATORY PROTEIN RECX FAMILY PROTEIN"/>
    <property type="match status" value="1"/>
</dbReference>
<name>A0A3E3DYU1_9FIRM</name>
<comment type="subcellular location">
    <subcellularLocation>
        <location evidence="1 5">Cytoplasm</location>
    </subcellularLocation>
</comment>
<dbReference type="Proteomes" id="UP000261212">
    <property type="component" value="Unassembled WGS sequence"/>
</dbReference>
<evidence type="ECO:0000259" key="6">
    <source>
        <dbReference type="Pfam" id="PF02631"/>
    </source>
</evidence>
<comment type="function">
    <text evidence="5">Modulates RecA activity.</text>
</comment>
<dbReference type="EMBL" id="QUSM01000003">
    <property type="protein sequence ID" value="RGD74119.1"/>
    <property type="molecule type" value="Genomic_DNA"/>
</dbReference>
<dbReference type="InterPro" id="IPR003783">
    <property type="entry name" value="Regulatory_RecX"/>
</dbReference>
<evidence type="ECO:0000256" key="3">
    <source>
        <dbReference type="ARBA" id="ARBA00018111"/>
    </source>
</evidence>
<comment type="similarity">
    <text evidence="2 5">Belongs to the RecX family.</text>
</comment>
<feature type="domain" description="RecX first three-helical" evidence="7">
    <location>
        <begin position="57"/>
        <end position="96"/>
    </location>
</feature>
<dbReference type="Pfam" id="PF21982">
    <property type="entry name" value="RecX_HTH1"/>
    <property type="match status" value="1"/>
</dbReference>
<reference evidence="8 9" key="1">
    <citation type="submission" date="2018-08" db="EMBL/GenBank/DDBJ databases">
        <title>A genome reference for cultivated species of the human gut microbiota.</title>
        <authorList>
            <person name="Zou Y."/>
            <person name="Xue W."/>
            <person name="Luo G."/>
        </authorList>
    </citation>
    <scope>NUCLEOTIDE SEQUENCE [LARGE SCALE GENOMIC DNA]</scope>
    <source>
        <strain evidence="8 9">AM25-6</strain>
    </source>
</reference>
<dbReference type="GO" id="GO:0005737">
    <property type="term" value="C:cytoplasm"/>
    <property type="evidence" value="ECO:0007669"/>
    <property type="project" value="UniProtKB-SubCell"/>
</dbReference>
<dbReference type="Pfam" id="PF02631">
    <property type="entry name" value="RecX_HTH2"/>
    <property type="match status" value="1"/>
</dbReference>
<gene>
    <name evidence="5" type="primary">recX</name>
    <name evidence="8" type="ORF">DW687_04955</name>
</gene>
<evidence type="ECO:0000256" key="4">
    <source>
        <dbReference type="ARBA" id="ARBA00022490"/>
    </source>
</evidence>
<feature type="domain" description="RecX second three-helical" evidence="6">
    <location>
        <begin position="103"/>
        <end position="138"/>
    </location>
</feature>
<comment type="caution">
    <text evidence="8">The sequence shown here is derived from an EMBL/GenBank/DDBJ whole genome shotgun (WGS) entry which is preliminary data.</text>
</comment>
<evidence type="ECO:0000256" key="1">
    <source>
        <dbReference type="ARBA" id="ARBA00004496"/>
    </source>
</evidence>
<proteinExistence type="inferred from homology"/>
<evidence type="ECO:0000259" key="7">
    <source>
        <dbReference type="Pfam" id="PF21982"/>
    </source>
</evidence>
<evidence type="ECO:0000256" key="2">
    <source>
        <dbReference type="ARBA" id="ARBA00009695"/>
    </source>
</evidence>